<dbReference type="EMBL" id="CM045760">
    <property type="protein sequence ID" value="KAI8025606.1"/>
    <property type="molecule type" value="Genomic_DNA"/>
</dbReference>
<gene>
    <name evidence="1" type="ORF">LOK49_LG02G02069</name>
</gene>
<accession>A0ACC0IJQ9</accession>
<dbReference type="Proteomes" id="UP001060215">
    <property type="component" value="Chromosome 3"/>
</dbReference>
<proteinExistence type="predicted"/>
<comment type="caution">
    <text evidence="1">The sequence shown here is derived from an EMBL/GenBank/DDBJ whole genome shotgun (WGS) entry which is preliminary data.</text>
</comment>
<reference evidence="1 2" key="1">
    <citation type="journal article" date="2022" name="Plant J.">
        <title>Chromosome-level genome of Camellia lanceoleosa provides a valuable resource for understanding genome evolution and self-incompatibility.</title>
        <authorList>
            <person name="Gong W."/>
            <person name="Xiao S."/>
            <person name="Wang L."/>
            <person name="Liao Z."/>
            <person name="Chang Y."/>
            <person name="Mo W."/>
            <person name="Hu G."/>
            <person name="Li W."/>
            <person name="Zhao G."/>
            <person name="Zhu H."/>
            <person name="Hu X."/>
            <person name="Ji K."/>
            <person name="Xiang X."/>
            <person name="Song Q."/>
            <person name="Yuan D."/>
            <person name="Jin S."/>
            <person name="Zhang L."/>
        </authorList>
    </citation>
    <scope>NUCLEOTIDE SEQUENCE [LARGE SCALE GENOMIC DNA]</scope>
    <source>
        <strain evidence="1">SQ_2022a</strain>
    </source>
</reference>
<evidence type="ECO:0000313" key="2">
    <source>
        <dbReference type="Proteomes" id="UP001060215"/>
    </source>
</evidence>
<name>A0ACC0IJQ9_9ERIC</name>
<sequence length="392" mass="45420">MLQVVKRNELGRPKKCKMHDLIRKLAISTSATEKFCVVYDGREANDEQESATNHRMSIQSIGRELQSWNWKGMLKLRSLLVFVVEEIALPLGLRLLRVLDLENAPIEVLPEELVDLFNLRYLNLKGTRVKELPKSIGRLCNLNTLDITDSKIEMLPAGITMLQNLRHLMMYYSDNGIFDDFHFNRGTTTPSNICKLKNLQVREVDEEDLCTAIQNMSLLHHLSVMVIDEDEYLRMDAVSSTPRYLKVLILVGKLEKVPCWFHSLQNLTSLLLQWSRLTEDPIPYIQALPNLGWLHLCNAYEGGGKLRFSEGFHKLRILFLWNFPHLNEIIIERGVMPGLQEFSIRKCMQLKILPHGIEYLEDLQEFRLMFFTNELIECIHGEGSKDHQKPHG</sequence>
<protein>
    <submittedName>
        <fullName evidence="1">Disease resistance protein RPM1</fullName>
    </submittedName>
</protein>
<keyword evidence="2" id="KW-1185">Reference proteome</keyword>
<organism evidence="1 2">
    <name type="scientific">Camellia lanceoleosa</name>
    <dbReference type="NCBI Taxonomy" id="1840588"/>
    <lineage>
        <taxon>Eukaryota</taxon>
        <taxon>Viridiplantae</taxon>
        <taxon>Streptophyta</taxon>
        <taxon>Embryophyta</taxon>
        <taxon>Tracheophyta</taxon>
        <taxon>Spermatophyta</taxon>
        <taxon>Magnoliopsida</taxon>
        <taxon>eudicotyledons</taxon>
        <taxon>Gunneridae</taxon>
        <taxon>Pentapetalae</taxon>
        <taxon>asterids</taxon>
        <taxon>Ericales</taxon>
        <taxon>Theaceae</taxon>
        <taxon>Camellia</taxon>
    </lineage>
</organism>
<evidence type="ECO:0000313" key="1">
    <source>
        <dbReference type="EMBL" id="KAI8025606.1"/>
    </source>
</evidence>